<dbReference type="VEuPathDB" id="TriTrypDB:BSAL_70850"/>
<organism evidence="1 2">
    <name type="scientific">Bodo saltans</name>
    <name type="common">Flagellated protozoan</name>
    <dbReference type="NCBI Taxonomy" id="75058"/>
    <lineage>
        <taxon>Eukaryota</taxon>
        <taxon>Discoba</taxon>
        <taxon>Euglenozoa</taxon>
        <taxon>Kinetoplastea</taxon>
        <taxon>Metakinetoplastina</taxon>
        <taxon>Eubodonida</taxon>
        <taxon>Bodonidae</taxon>
        <taxon>Bodo</taxon>
    </lineage>
</organism>
<dbReference type="AlphaFoldDB" id="A0A0S4IZU3"/>
<evidence type="ECO:0000313" key="1">
    <source>
        <dbReference type="EMBL" id="CUG05249.1"/>
    </source>
</evidence>
<gene>
    <name evidence="1" type="ORF">BSAL_70850</name>
</gene>
<reference evidence="2" key="1">
    <citation type="submission" date="2015-09" db="EMBL/GenBank/DDBJ databases">
        <authorList>
            <consortium name="Pathogen Informatics"/>
        </authorList>
    </citation>
    <scope>NUCLEOTIDE SEQUENCE [LARGE SCALE GENOMIC DNA]</scope>
    <source>
        <strain evidence="2">Lake Konstanz</strain>
    </source>
</reference>
<dbReference type="Proteomes" id="UP000051952">
    <property type="component" value="Unassembled WGS sequence"/>
</dbReference>
<accession>A0A0S4IZU3</accession>
<protein>
    <submittedName>
        <fullName evidence="1">Uncharacterized protein</fullName>
    </submittedName>
</protein>
<proteinExistence type="predicted"/>
<feature type="non-terminal residue" evidence="1">
    <location>
        <position position="364"/>
    </location>
</feature>
<name>A0A0S4IZU3_BODSA</name>
<evidence type="ECO:0000313" key="2">
    <source>
        <dbReference type="Proteomes" id="UP000051952"/>
    </source>
</evidence>
<sequence>MMRAGVVTGAAAAAAGGSGGFSIIRRGPISLISETPVTAALVVTSLTSRRRHSSSSSSYESRADMLKEVELFRTLRRNHQQSVNAGGLATLSFSLEEMASWDSVKWKSVWKDWQRATLRGGAHSTTTTAAVAPAASGASPTVTPSFVFRYDAVTGQKLSGATCVNISNQLTKLNGDLAAQAKSAATVLGALSPPPVVPSPTAIPKTWGTSSTPFTPPHSNIDHTVQPPATQPRQTESLSSEQLILKICQQCPYWFFSHSALNSPDNPNAPLSLTAEAQDIVKKRTKLLTPLFPGVVAKNDLLPTTTDSTASTTGGMGEATADTAATAALDPTAADIPLFVSLACLSEDHRQDFYNMYPLRSTSR</sequence>
<keyword evidence="2" id="KW-1185">Reference proteome</keyword>
<dbReference type="EMBL" id="CYKH01000533">
    <property type="protein sequence ID" value="CUG05249.1"/>
    <property type="molecule type" value="Genomic_DNA"/>
</dbReference>